<dbReference type="PROSITE" id="PS50949">
    <property type="entry name" value="HTH_GNTR"/>
    <property type="match status" value="1"/>
</dbReference>
<dbReference type="InterPro" id="IPR028978">
    <property type="entry name" value="Chorismate_lyase_/UTRA_dom_sf"/>
</dbReference>
<protein>
    <submittedName>
        <fullName evidence="5">Transcriptional repressor of the trehalose operon</fullName>
    </submittedName>
</protein>
<comment type="caution">
    <text evidence="5">The sequence shown here is derived from an EMBL/GenBank/DDBJ whole genome shotgun (WGS) entry which is preliminary data.</text>
</comment>
<evidence type="ECO:0000313" key="6">
    <source>
        <dbReference type="Proteomes" id="UP000051927"/>
    </source>
</evidence>
<dbReference type="SUPFAM" id="SSF64288">
    <property type="entry name" value="Chorismate lyase-like"/>
    <property type="match status" value="1"/>
</dbReference>
<dbReference type="InterPro" id="IPR050679">
    <property type="entry name" value="Bact_HTH_transcr_reg"/>
</dbReference>
<feature type="domain" description="HTH gntR-type" evidence="4">
    <location>
        <begin position="15"/>
        <end position="83"/>
    </location>
</feature>
<dbReference type="Gene3D" id="3.40.1410.10">
    <property type="entry name" value="Chorismate lyase-like"/>
    <property type="match status" value="1"/>
</dbReference>
<dbReference type="CDD" id="cd07377">
    <property type="entry name" value="WHTH_GntR"/>
    <property type="match status" value="1"/>
</dbReference>
<dbReference type="SMART" id="SM00345">
    <property type="entry name" value="HTH_GNTR"/>
    <property type="match status" value="1"/>
</dbReference>
<dbReference type="InterPro" id="IPR036388">
    <property type="entry name" value="WH-like_DNA-bd_sf"/>
</dbReference>
<accession>A0ABR5PYQ5</accession>
<dbReference type="Pfam" id="PF07702">
    <property type="entry name" value="UTRA"/>
    <property type="match status" value="1"/>
</dbReference>
<keyword evidence="3" id="KW-0804">Transcription</keyword>
<dbReference type="EMBL" id="JQCP01000004">
    <property type="protein sequence ID" value="KRO01601.1"/>
    <property type="molecule type" value="Genomic_DNA"/>
</dbReference>
<dbReference type="PRINTS" id="PR00035">
    <property type="entry name" value="HTHGNTR"/>
</dbReference>
<reference evidence="5 6" key="1">
    <citation type="journal article" date="2015" name="Genome Announc.">
        <title>Expanding the biotechnology potential of lactobacilli through comparative genomics of 213 strains and associated genera.</title>
        <authorList>
            <person name="Sun Z."/>
            <person name="Harris H.M."/>
            <person name="McCann A."/>
            <person name="Guo C."/>
            <person name="Argimon S."/>
            <person name="Zhang W."/>
            <person name="Yang X."/>
            <person name="Jeffery I.B."/>
            <person name="Cooney J.C."/>
            <person name="Kagawa T.F."/>
            <person name="Liu W."/>
            <person name="Song Y."/>
            <person name="Salvetti E."/>
            <person name="Wrobel A."/>
            <person name="Rasinkangas P."/>
            <person name="Parkhill J."/>
            <person name="Rea M.C."/>
            <person name="O'Sullivan O."/>
            <person name="Ritari J."/>
            <person name="Douillard F.P."/>
            <person name="Paul Ross R."/>
            <person name="Yang R."/>
            <person name="Briner A.E."/>
            <person name="Felis G.E."/>
            <person name="de Vos W.M."/>
            <person name="Barrangou R."/>
            <person name="Klaenhammer T.R."/>
            <person name="Caufield P.W."/>
            <person name="Cui Y."/>
            <person name="Zhang H."/>
            <person name="O'Toole P.W."/>
        </authorList>
    </citation>
    <scope>NUCLEOTIDE SEQUENCE [LARGE SCALE GENOMIC DNA]</scope>
    <source>
        <strain evidence="5 6">DSM 7090</strain>
    </source>
</reference>
<evidence type="ECO:0000256" key="3">
    <source>
        <dbReference type="ARBA" id="ARBA00023163"/>
    </source>
</evidence>
<organism evidence="5 6">
    <name type="scientific">Lancefieldella rimae</name>
    <dbReference type="NCBI Taxonomy" id="1383"/>
    <lineage>
        <taxon>Bacteria</taxon>
        <taxon>Bacillati</taxon>
        <taxon>Actinomycetota</taxon>
        <taxon>Coriobacteriia</taxon>
        <taxon>Coriobacteriales</taxon>
        <taxon>Atopobiaceae</taxon>
        <taxon>Lancefieldella</taxon>
    </lineage>
</organism>
<keyword evidence="2" id="KW-0238">DNA-binding</keyword>
<proteinExistence type="predicted"/>
<dbReference type="PANTHER" id="PTHR44846">
    <property type="entry name" value="MANNOSYL-D-GLYCERATE TRANSPORT/METABOLISM SYSTEM REPRESSOR MNGR-RELATED"/>
    <property type="match status" value="1"/>
</dbReference>
<dbReference type="PANTHER" id="PTHR44846:SF12">
    <property type="entry name" value="HTH-TYPE TRANSCRIPTIONAL REGULATOR TRER"/>
    <property type="match status" value="1"/>
</dbReference>
<evidence type="ECO:0000256" key="2">
    <source>
        <dbReference type="ARBA" id="ARBA00023125"/>
    </source>
</evidence>
<name>A0ABR5PYQ5_9ACTN</name>
<dbReference type="InterPro" id="IPR000524">
    <property type="entry name" value="Tscrpt_reg_HTH_GntR"/>
</dbReference>
<evidence type="ECO:0000256" key="1">
    <source>
        <dbReference type="ARBA" id="ARBA00023015"/>
    </source>
</evidence>
<dbReference type="SMART" id="SM00866">
    <property type="entry name" value="UTRA"/>
    <property type="match status" value="1"/>
</dbReference>
<evidence type="ECO:0000259" key="4">
    <source>
        <dbReference type="PROSITE" id="PS50949"/>
    </source>
</evidence>
<evidence type="ECO:0000313" key="5">
    <source>
        <dbReference type="EMBL" id="KRO01601.1"/>
    </source>
</evidence>
<dbReference type="Proteomes" id="UP000051927">
    <property type="component" value="Unassembled WGS sequence"/>
</dbReference>
<dbReference type="InterPro" id="IPR036390">
    <property type="entry name" value="WH_DNA-bd_sf"/>
</dbReference>
<dbReference type="SUPFAM" id="SSF46785">
    <property type="entry name" value="Winged helix' DNA-binding domain"/>
    <property type="match status" value="1"/>
</dbReference>
<sequence length="251" mass="28730">MCFLRCSKEYAAMPKARFENIYQDLKAKVLDGTYGYQSFLPPETELTASYTCSRNTLRRALSMLSDEAYLQPIHGRGVRVIWQKQTHDILGSLEGLESFQEYAQRNGLIPYTEVKQFETIVCSDALAYHTGFTAGERLIRIVRIRGLNGIPRQIDHDYLLESAVGRLSKEDARHSIFSYLEETLGMRILKSKRQITVELATDEDFSYLDLGTFNCVAVTESHSFNSDGIMFEFTQTRSHPATFCYNVISKR</sequence>
<gene>
    <name evidence="5" type="ORF">IV60_GL001473</name>
</gene>
<keyword evidence="6" id="KW-1185">Reference proteome</keyword>
<dbReference type="Gene3D" id="1.10.10.10">
    <property type="entry name" value="Winged helix-like DNA-binding domain superfamily/Winged helix DNA-binding domain"/>
    <property type="match status" value="1"/>
</dbReference>
<keyword evidence="1" id="KW-0805">Transcription regulation</keyword>
<dbReference type="Pfam" id="PF00392">
    <property type="entry name" value="GntR"/>
    <property type="match status" value="1"/>
</dbReference>
<dbReference type="InterPro" id="IPR011663">
    <property type="entry name" value="UTRA"/>
</dbReference>